<feature type="transmembrane region" description="Helical" evidence="6">
    <location>
        <begin position="12"/>
        <end position="36"/>
    </location>
</feature>
<proteinExistence type="inferred from homology"/>
<feature type="transmembrane region" description="Helical" evidence="6">
    <location>
        <begin position="48"/>
        <end position="69"/>
    </location>
</feature>
<feature type="transmembrane region" description="Helical" evidence="6">
    <location>
        <begin position="123"/>
        <end position="142"/>
    </location>
</feature>
<dbReference type="EMBL" id="JAGKQH010000006">
    <property type="protein sequence ID" value="KAG6596513.1"/>
    <property type="molecule type" value="Genomic_DNA"/>
</dbReference>
<feature type="transmembrane region" description="Helical" evidence="6">
    <location>
        <begin position="89"/>
        <end position="117"/>
    </location>
</feature>
<name>A0AAV6NE41_9ROSI</name>
<keyword evidence="4 6" id="KW-1133">Transmembrane helix</keyword>
<dbReference type="InterPro" id="IPR045225">
    <property type="entry name" value="Uracil/uridine/allantoin_perm"/>
</dbReference>
<comment type="caution">
    <text evidence="7">The sequence shown here is derived from an EMBL/GenBank/DDBJ whole genome shotgun (WGS) entry which is preliminary data.</text>
</comment>
<feature type="non-terminal residue" evidence="7">
    <location>
        <position position="1"/>
    </location>
</feature>
<keyword evidence="3 6" id="KW-0812">Transmembrane</keyword>
<protein>
    <submittedName>
        <fullName evidence="7">Purine-uracil permease NCS1</fullName>
    </submittedName>
</protein>
<dbReference type="GO" id="GO:0005886">
    <property type="term" value="C:plasma membrane"/>
    <property type="evidence" value="ECO:0007669"/>
    <property type="project" value="TreeGrafter"/>
</dbReference>
<evidence type="ECO:0000256" key="3">
    <source>
        <dbReference type="ARBA" id="ARBA00022692"/>
    </source>
</evidence>
<dbReference type="Pfam" id="PF02133">
    <property type="entry name" value="Transp_cyt_pur"/>
    <property type="match status" value="1"/>
</dbReference>
<keyword evidence="8" id="KW-1185">Reference proteome</keyword>
<evidence type="ECO:0000313" key="7">
    <source>
        <dbReference type="EMBL" id="KAG6596513.1"/>
    </source>
</evidence>
<dbReference type="AlphaFoldDB" id="A0AAV6NE41"/>
<evidence type="ECO:0000313" key="8">
    <source>
        <dbReference type="Proteomes" id="UP000685013"/>
    </source>
</evidence>
<comment type="similarity">
    <text evidence="2">Belongs to the purine-cytosine permease (2.A.39) family.</text>
</comment>
<evidence type="ECO:0000256" key="6">
    <source>
        <dbReference type="SAM" id="Phobius"/>
    </source>
</evidence>
<dbReference type="PANTHER" id="PTHR30618:SF0">
    <property type="entry name" value="PURINE-URACIL PERMEASE NCS1"/>
    <property type="match status" value="1"/>
</dbReference>
<dbReference type="GO" id="GO:0015205">
    <property type="term" value="F:nucleobase transmembrane transporter activity"/>
    <property type="evidence" value="ECO:0007669"/>
    <property type="project" value="TreeGrafter"/>
</dbReference>
<evidence type="ECO:0000256" key="4">
    <source>
        <dbReference type="ARBA" id="ARBA00022989"/>
    </source>
</evidence>
<gene>
    <name evidence="7" type="primary">NCS1-5</name>
    <name evidence="7" type="ORF">SDJN03_09693</name>
</gene>
<evidence type="ECO:0000256" key="2">
    <source>
        <dbReference type="ARBA" id="ARBA00008974"/>
    </source>
</evidence>
<sequence>MDGIRKLETISAPILVFLTMGLLIWSCVRAGGFGHMLSLNSKLSSSEFWALFFFPSLTANISFWATLALNIPDFTRYAKSQKDQIIGQLGLPVFMGAFTFVGVAVTSSTGVIFGHIISNPIDLLGHIGGFATKVLAIFGIIFGHCHHQCRRQCSGAGECIGQSQPLLISLLQEGRFSPP</sequence>
<comment type="subcellular location">
    <subcellularLocation>
        <location evidence="1">Membrane</location>
        <topology evidence="1">Multi-pass membrane protein</topology>
    </subcellularLocation>
</comment>
<accession>A0AAV6NE41</accession>
<keyword evidence="5 6" id="KW-0472">Membrane</keyword>
<reference evidence="7 8" key="1">
    <citation type="journal article" date="2021" name="Hortic Res">
        <title>The domestication of Cucurbita argyrosperma as revealed by the genome of its wild relative.</title>
        <authorList>
            <person name="Barrera-Redondo J."/>
            <person name="Sanchez-de la Vega G."/>
            <person name="Aguirre-Liguori J.A."/>
            <person name="Castellanos-Morales G."/>
            <person name="Gutierrez-Guerrero Y.T."/>
            <person name="Aguirre-Dugua X."/>
            <person name="Aguirre-Planter E."/>
            <person name="Tenaillon M.I."/>
            <person name="Lira-Saade R."/>
            <person name="Eguiarte L.E."/>
        </authorList>
    </citation>
    <scope>NUCLEOTIDE SEQUENCE [LARGE SCALE GENOMIC DNA]</scope>
    <source>
        <strain evidence="7">JBR-2021</strain>
    </source>
</reference>
<evidence type="ECO:0000256" key="1">
    <source>
        <dbReference type="ARBA" id="ARBA00004141"/>
    </source>
</evidence>
<organism evidence="7 8">
    <name type="scientific">Cucurbita argyrosperma subsp. sororia</name>
    <dbReference type="NCBI Taxonomy" id="37648"/>
    <lineage>
        <taxon>Eukaryota</taxon>
        <taxon>Viridiplantae</taxon>
        <taxon>Streptophyta</taxon>
        <taxon>Embryophyta</taxon>
        <taxon>Tracheophyta</taxon>
        <taxon>Spermatophyta</taxon>
        <taxon>Magnoliopsida</taxon>
        <taxon>eudicotyledons</taxon>
        <taxon>Gunneridae</taxon>
        <taxon>Pentapetalae</taxon>
        <taxon>rosids</taxon>
        <taxon>fabids</taxon>
        <taxon>Cucurbitales</taxon>
        <taxon>Cucurbitaceae</taxon>
        <taxon>Cucurbiteae</taxon>
        <taxon>Cucurbita</taxon>
    </lineage>
</organism>
<dbReference type="Proteomes" id="UP000685013">
    <property type="component" value="Chromosome 6"/>
</dbReference>
<evidence type="ECO:0000256" key="5">
    <source>
        <dbReference type="ARBA" id="ARBA00023136"/>
    </source>
</evidence>
<dbReference type="InterPro" id="IPR001248">
    <property type="entry name" value="Pur-cyt_permease"/>
</dbReference>
<dbReference type="PANTHER" id="PTHR30618">
    <property type="entry name" value="NCS1 FAMILY PURINE/PYRIMIDINE TRANSPORTER"/>
    <property type="match status" value="1"/>
</dbReference>